<dbReference type="InterPro" id="IPR047657">
    <property type="entry name" value="PmbA"/>
</dbReference>
<dbReference type="GO" id="GO:0008237">
    <property type="term" value="F:metallopeptidase activity"/>
    <property type="evidence" value="ECO:0007669"/>
    <property type="project" value="InterPro"/>
</dbReference>
<organism evidence="4 5">
    <name type="scientific">Nitrosopumilus maritimus (strain SCM1)</name>
    <dbReference type="NCBI Taxonomy" id="436308"/>
    <lineage>
        <taxon>Archaea</taxon>
        <taxon>Nitrososphaerota</taxon>
        <taxon>Nitrososphaeria</taxon>
        <taxon>Nitrosopumilales</taxon>
        <taxon>Nitrosopumilaceae</taxon>
        <taxon>Nitrosopumilus</taxon>
    </lineage>
</organism>
<feature type="domain" description="Metalloprotease TldD/E N-terminal" evidence="2">
    <location>
        <begin position="19"/>
        <end position="77"/>
    </location>
</feature>
<dbReference type="RefSeq" id="WP_012214974.1">
    <property type="nucleotide sequence ID" value="NC_010085.1"/>
</dbReference>
<dbReference type="InterPro" id="IPR002510">
    <property type="entry name" value="Metalloprtase-TldD/E_N"/>
</dbReference>
<dbReference type="PANTHER" id="PTHR43421:SF1">
    <property type="entry name" value="METALLOPROTEASE PMBA"/>
    <property type="match status" value="1"/>
</dbReference>
<proteinExistence type="predicted"/>
<dbReference type="HOGENOM" id="CLU_026425_4_1_2"/>
<sequence length="452" mass="49917">MPALEKALQHSKKKQIDECEIVSVKKNITTVRITDSEIAEIKQNFDESFGIRIIHGKKIASIQTTKKEDIEKAIDSAFLTIPNLKPREFWQGLPTTVSSTNLEGTFDEKLDKISGSEMMDITQSMINSANSDKIDTITGSLNIVSELFEIENSNGLFFKDKSTYISGIINAESEHGILPVSGIGHASGRILANFATEQIGEDAKKMCIESINPKKIDSDTYDIIFEPYSVGELLAFVVSSNFDFKTFSEKKSCFSNNFDDEIAVDDFNLTDDPHMADGVGTKVVDDEGVITQKNNLIEKGVFKNTFSNLFDSYKENKKSTGNGARIGSPMGRSSEPISISAPHNLKIDSGKTSQEDMIKDTKHGILVGRLWYTYAVNPIKGDFSCTARSGVRIIEDGEIKNPGKSVRIIHNLPTMLKNISEIGNNQQNVIQWASLPSITPSIKAEKIKVITI</sequence>
<dbReference type="Pfam" id="PF19289">
    <property type="entry name" value="PmbA_TldD_3rd"/>
    <property type="match status" value="1"/>
</dbReference>
<dbReference type="PANTHER" id="PTHR43421">
    <property type="entry name" value="METALLOPROTEASE PMBA"/>
    <property type="match status" value="1"/>
</dbReference>
<dbReference type="Pfam" id="PF01523">
    <property type="entry name" value="PmbA_TldD_1st"/>
    <property type="match status" value="1"/>
</dbReference>
<dbReference type="GeneID" id="5773632"/>
<keyword evidence="5" id="KW-1185">Reference proteome</keyword>
<dbReference type="InterPro" id="IPR045569">
    <property type="entry name" value="Metalloprtase-TldD/E_C"/>
</dbReference>
<name>A9A358_NITMS</name>
<feature type="region of interest" description="Disordered" evidence="1">
    <location>
        <begin position="320"/>
        <end position="353"/>
    </location>
</feature>
<dbReference type="GO" id="GO:0016485">
    <property type="term" value="P:protein processing"/>
    <property type="evidence" value="ECO:0000318"/>
    <property type="project" value="GO_Central"/>
</dbReference>
<dbReference type="OrthoDB" id="84520at2157"/>
<accession>A9A358</accession>
<protein>
    <submittedName>
        <fullName evidence="4">Peptidase U62 modulator of DNA gyrase</fullName>
    </submittedName>
</protein>
<gene>
    <name evidence="4" type="ordered locus">Nmar_0591</name>
</gene>
<dbReference type="PhylomeDB" id="A9A358"/>
<feature type="domain" description="Metalloprotease TldD/E C-terminal" evidence="3">
    <location>
        <begin position="219"/>
        <end position="450"/>
    </location>
</feature>
<dbReference type="InParanoid" id="A9A358"/>
<dbReference type="EMBL" id="CP000866">
    <property type="protein sequence ID" value="ABX12487.1"/>
    <property type="molecule type" value="Genomic_DNA"/>
</dbReference>
<dbReference type="InterPro" id="IPR036059">
    <property type="entry name" value="TldD/PmbA_sf"/>
</dbReference>
<dbReference type="eggNOG" id="arCOG00322">
    <property type="taxonomic scope" value="Archaea"/>
</dbReference>
<dbReference type="Gene3D" id="3.30.2290.10">
    <property type="entry name" value="PmbA/TldD superfamily"/>
    <property type="match status" value="1"/>
</dbReference>
<evidence type="ECO:0000256" key="1">
    <source>
        <dbReference type="SAM" id="MobiDB-lite"/>
    </source>
</evidence>
<dbReference type="EnsemblBacteria" id="ABX12487">
    <property type="protein sequence ID" value="ABX12487"/>
    <property type="gene ID" value="Nmar_0591"/>
</dbReference>
<reference evidence="4 5" key="1">
    <citation type="journal article" date="2010" name="Proc. Natl. Acad. Sci. U.S.A.">
        <title>Nitrosopumilus maritimus genome reveals unique mechanisms for nitrification and autotrophy in globally distributed marine crenarchaea.</title>
        <authorList>
            <person name="Walker C.B."/>
            <person name="de la Torre J.R."/>
            <person name="Klotz M.G."/>
            <person name="Urakawa H."/>
            <person name="Pinel N."/>
            <person name="Arp D.J."/>
            <person name="Brochier-Armanet C."/>
            <person name="Chain P.S."/>
            <person name="Chan P.P."/>
            <person name="Gollabgir A."/>
            <person name="Hemp J."/>
            <person name="Hugler M."/>
            <person name="Karr E.A."/>
            <person name="Konneke M."/>
            <person name="Shin M."/>
            <person name="Lawton T.J."/>
            <person name="Lowe T."/>
            <person name="Martens-Habbena W."/>
            <person name="Sayavedra-Soto L.A."/>
            <person name="Lang D."/>
            <person name="Sievert S.M."/>
            <person name="Rosenzweig A.C."/>
            <person name="Manning G."/>
            <person name="Stahl D.A."/>
        </authorList>
    </citation>
    <scope>NUCLEOTIDE SEQUENCE [LARGE SCALE GENOMIC DNA]</scope>
    <source>
        <strain evidence="4 5">SCM1</strain>
    </source>
</reference>
<evidence type="ECO:0000313" key="4">
    <source>
        <dbReference type="EMBL" id="ABX12487.1"/>
    </source>
</evidence>
<dbReference type="GO" id="GO:0005829">
    <property type="term" value="C:cytosol"/>
    <property type="evidence" value="ECO:0000318"/>
    <property type="project" value="GO_Central"/>
</dbReference>
<dbReference type="AlphaFoldDB" id="A9A358"/>
<dbReference type="STRING" id="436308.Nmar_0591"/>
<dbReference type="GO" id="GO:1905368">
    <property type="term" value="C:peptidase complex"/>
    <property type="evidence" value="ECO:0000318"/>
    <property type="project" value="GO_Central"/>
</dbReference>
<dbReference type="InterPro" id="IPR035068">
    <property type="entry name" value="TldD/PmbA_N"/>
</dbReference>
<dbReference type="SUPFAM" id="SSF111283">
    <property type="entry name" value="Putative modulator of DNA gyrase, PmbA/TldD"/>
    <property type="match status" value="1"/>
</dbReference>
<dbReference type="Proteomes" id="UP000000792">
    <property type="component" value="Chromosome"/>
</dbReference>
<evidence type="ECO:0000313" key="5">
    <source>
        <dbReference type="Proteomes" id="UP000000792"/>
    </source>
</evidence>
<evidence type="ECO:0000259" key="2">
    <source>
        <dbReference type="Pfam" id="PF01523"/>
    </source>
</evidence>
<dbReference type="KEGG" id="nmr:Nmar_0591"/>
<evidence type="ECO:0000259" key="3">
    <source>
        <dbReference type="Pfam" id="PF19289"/>
    </source>
</evidence>